<accession>A0ABY7CYX0</accession>
<evidence type="ECO:0000313" key="1">
    <source>
        <dbReference type="EMBL" id="WAQ90391.1"/>
    </source>
</evidence>
<dbReference type="Proteomes" id="UP001164743">
    <property type="component" value="Chromosome 12A"/>
</dbReference>
<sequence>MEPPSKTVPLGPGVPRQTVWPYQANYKLENHEEWELEESDWGRIANGHVVEFSASDDEAPLSTLVACQNQPSGVVAGHQPRVVIRRLLVRRGSEGVEIKPVGARWSPSSHHLDAKKMVTQPADDALSTLSNTTPGSTKALLLHALSRDNHRHALAHLIRLDQPTHDFYPCLFAVCGQIGRGMGNMRKVAGLSPSPDLQTRIIKAYIRNLLRCNQPKRAYALLARFDFGPHIDLLAEAQRIGGRFAPKAIWISRQPLPGQK</sequence>
<dbReference type="GeneID" id="77802878"/>
<reference evidence="1" key="1">
    <citation type="submission" date="2022-10" db="EMBL/GenBank/DDBJ databases">
        <title>Puccinia triticina Genome sequencing and assembly.</title>
        <authorList>
            <person name="Li C."/>
        </authorList>
    </citation>
    <scope>NUCLEOTIDE SEQUENCE</scope>
    <source>
        <strain evidence="1">Pt15</strain>
    </source>
</reference>
<keyword evidence="2" id="KW-1185">Reference proteome</keyword>
<protein>
    <submittedName>
        <fullName evidence="1">Uncharacterized protein</fullName>
    </submittedName>
</protein>
<evidence type="ECO:0000313" key="2">
    <source>
        <dbReference type="Proteomes" id="UP001164743"/>
    </source>
</evidence>
<proteinExistence type="predicted"/>
<gene>
    <name evidence="1" type="ORF">PtA15_12A380</name>
</gene>
<dbReference type="RefSeq" id="XP_053025946.1">
    <property type="nucleotide sequence ID" value="XM_053161983.1"/>
</dbReference>
<dbReference type="EMBL" id="CP110432">
    <property type="protein sequence ID" value="WAQ90391.1"/>
    <property type="molecule type" value="Genomic_DNA"/>
</dbReference>
<organism evidence="1 2">
    <name type="scientific">Puccinia triticina</name>
    <dbReference type="NCBI Taxonomy" id="208348"/>
    <lineage>
        <taxon>Eukaryota</taxon>
        <taxon>Fungi</taxon>
        <taxon>Dikarya</taxon>
        <taxon>Basidiomycota</taxon>
        <taxon>Pucciniomycotina</taxon>
        <taxon>Pucciniomycetes</taxon>
        <taxon>Pucciniales</taxon>
        <taxon>Pucciniaceae</taxon>
        <taxon>Puccinia</taxon>
    </lineage>
</organism>
<name>A0ABY7CYX0_9BASI</name>